<reference evidence="3" key="3">
    <citation type="submission" date="2025-04" db="UniProtKB">
        <authorList>
            <consortium name="RefSeq"/>
        </authorList>
    </citation>
    <scope>IDENTIFICATION</scope>
    <source>
        <strain evidence="3">CBS 781.70</strain>
    </source>
</reference>
<evidence type="ECO:0000313" key="1">
    <source>
        <dbReference type="EMBL" id="KAF1814516.1"/>
    </source>
</evidence>
<name>A0A6G1G9A6_9PEZI</name>
<dbReference type="RefSeq" id="XP_033536147.1">
    <property type="nucleotide sequence ID" value="XM_033674894.1"/>
</dbReference>
<gene>
    <name evidence="1 3" type="ORF">P152DRAFT_276512</name>
</gene>
<dbReference type="Proteomes" id="UP000504638">
    <property type="component" value="Unplaced"/>
</dbReference>
<protein>
    <submittedName>
        <fullName evidence="1 3">Uncharacterized protein</fullName>
    </submittedName>
</protein>
<dbReference type="EMBL" id="ML975153">
    <property type="protein sequence ID" value="KAF1814516.1"/>
    <property type="molecule type" value="Genomic_DNA"/>
</dbReference>
<reference evidence="1 3" key="1">
    <citation type="submission" date="2020-01" db="EMBL/GenBank/DDBJ databases">
        <authorList>
            <consortium name="DOE Joint Genome Institute"/>
            <person name="Haridas S."/>
            <person name="Albert R."/>
            <person name="Binder M."/>
            <person name="Bloem J."/>
            <person name="Labutti K."/>
            <person name="Salamov A."/>
            <person name="Andreopoulos B."/>
            <person name="Baker S.E."/>
            <person name="Barry K."/>
            <person name="Bills G."/>
            <person name="Bluhm B.H."/>
            <person name="Cannon C."/>
            <person name="Castanera R."/>
            <person name="Culley D.E."/>
            <person name="Daum C."/>
            <person name="Ezra D."/>
            <person name="Gonzalez J.B."/>
            <person name="Henrissat B."/>
            <person name="Kuo A."/>
            <person name="Liang C."/>
            <person name="Lipzen A."/>
            <person name="Lutzoni F."/>
            <person name="Magnuson J."/>
            <person name="Mondo S."/>
            <person name="Nolan M."/>
            <person name="Ohm R."/>
            <person name="Pangilinan J."/>
            <person name="Park H.-J."/>
            <person name="Ramirez L."/>
            <person name="Alfaro M."/>
            <person name="Sun H."/>
            <person name="Tritt A."/>
            <person name="Yoshinaga Y."/>
            <person name="Zwiers L.-H."/>
            <person name="Turgeon B.G."/>
            <person name="Goodwin S.B."/>
            <person name="Spatafora J.W."/>
            <person name="Crous P.W."/>
            <person name="Grigoriev I.V."/>
        </authorList>
    </citation>
    <scope>NUCLEOTIDE SEQUENCE</scope>
    <source>
        <strain evidence="1 3">CBS 781.70</strain>
    </source>
</reference>
<dbReference type="GeneID" id="54415464"/>
<sequence length="187" mass="20811">MVQVTRSCEWQGEYRGASLTHSNSVPVTNVLIVLIPVIFGQYQIEDQIYRQVTWLQEISIHRHCMAHTYLYIQISRTELEMKVTNPRPGFHRISGCHPIAALLVDSTSTVGNMCVVTKEDKKTTRTICAIYETGGGVDQRSDMAGITADEISSCSNRICSGSPSATKPSMDVASHPFRVDRGLEIQH</sequence>
<dbReference type="AlphaFoldDB" id="A0A6G1G9A6"/>
<proteinExistence type="predicted"/>
<organism evidence="1">
    <name type="scientific">Eremomyces bilateralis CBS 781.70</name>
    <dbReference type="NCBI Taxonomy" id="1392243"/>
    <lineage>
        <taxon>Eukaryota</taxon>
        <taxon>Fungi</taxon>
        <taxon>Dikarya</taxon>
        <taxon>Ascomycota</taxon>
        <taxon>Pezizomycotina</taxon>
        <taxon>Dothideomycetes</taxon>
        <taxon>Dothideomycetes incertae sedis</taxon>
        <taxon>Eremomycetales</taxon>
        <taxon>Eremomycetaceae</taxon>
        <taxon>Eremomyces</taxon>
    </lineage>
</organism>
<reference evidence="3" key="2">
    <citation type="submission" date="2020-04" db="EMBL/GenBank/DDBJ databases">
        <authorList>
            <consortium name="NCBI Genome Project"/>
        </authorList>
    </citation>
    <scope>NUCLEOTIDE SEQUENCE</scope>
    <source>
        <strain evidence="3">CBS 781.70</strain>
    </source>
</reference>
<accession>A0A6G1G9A6</accession>
<evidence type="ECO:0000313" key="3">
    <source>
        <dbReference type="RefSeq" id="XP_033536147.1"/>
    </source>
</evidence>
<evidence type="ECO:0000313" key="2">
    <source>
        <dbReference type="Proteomes" id="UP000504638"/>
    </source>
</evidence>
<keyword evidence="2" id="KW-1185">Reference proteome</keyword>